<dbReference type="InterPro" id="IPR017853">
    <property type="entry name" value="GH"/>
</dbReference>
<dbReference type="GO" id="GO:0016757">
    <property type="term" value="F:glycosyltransferase activity"/>
    <property type="evidence" value="ECO:0007669"/>
    <property type="project" value="UniProtKB-KW"/>
</dbReference>
<dbReference type="Proteomes" id="UP000005824">
    <property type="component" value="Unassembled WGS sequence"/>
</dbReference>
<dbReference type="Pfam" id="PF00704">
    <property type="entry name" value="Glyco_hydro_18"/>
    <property type="match status" value="1"/>
</dbReference>
<dbReference type="InterPro" id="IPR001223">
    <property type="entry name" value="Glyco_hydro18_cat"/>
</dbReference>
<dbReference type="Pfam" id="PF00535">
    <property type="entry name" value="Glycos_transf_2"/>
    <property type="match status" value="1"/>
</dbReference>
<keyword evidence="4" id="KW-0812">Transmembrane</keyword>
<proteinExistence type="inferred from homology"/>
<dbReference type="SUPFAM" id="SSF51445">
    <property type="entry name" value="(Trans)glycosidases"/>
    <property type="match status" value="1"/>
</dbReference>
<feature type="transmembrane region" description="Helical" evidence="4">
    <location>
        <begin position="1037"/>
        <end position="1060"/>
    </location>
</feature>
<protein>
    <submittedName>
        <fullName evidence="7">Glycosyl transferase family 2</fullName>
    </submittedName>
</protein>
<comment type="similarity">
    <text evidence="1">Belongs to the glycosyltransferase 2 family.</text>
</comment>
<dbReference type="InterPro" id="IPR002509">
    <property type="entry name" value="NODB_dom"/>
</dbReference>
<keyword evidence="2" id="KW-0328">Glycosyltransferase</keyword>
<dbReference type="PANTHER" id="PTHR43630">
    <property type="entry name" value="POLY-BETA-1,6-N-ACETYL-D-GLUCOSAMINE SYNTHASE"/>
    <property type="match status" value="1"/>
</dbReference>
<dbReference type="EMBL" id="ABVL01000002">
    <property type="protein sequence ID" value="EDY21434.1"/>
    <property type="molecule type" value="Genomic_DNA"/>
</dbReference>
<dbReference type="InterPro" id="IPR029044">
    <property type="entry name" value="Nucleotide-diphossugar_trans"/>
</dbReference>
<evidence type="ECO:0000256" key="3">
    <source>
        <dbReference type="ARBA" id="ARBA00022679"/>
    </source>
</evidence>
<dbReference type="eggNOG" id="COG1215">
    <property type="taxonomic scope" value="Bacteria"/>
</dbReference>
<keyword evidence="4" id="KW-1133">Transmembrane helix</keyword>
<evidence type="ECO:0000259" key="5">
    <source>
        <dbReference type="PROSITE" id="PS51677"/>
    </source>
</evidence>
<gene>
    <name evidence="7" type="ORF">CfE428DRAFT_0679</name>
</gene>
<dbReference type="SUPFAM" id="SSF53448">
    <property type="entry name" value="Nucleotide-diphospho-sugar transferases"/>
    <property type="match status" value="1"/>
</dbReference>
<dbReference type="AlphaFoldDB" id="B4CVJ2"/>
<dbReference type="PANTHER" id="PTHR43630:SF1">
    <property type="entry name" value="POLY-BETA-1,6-N-ACETYL-D-GLUCOSAMINE SYNTHASE"/>
    <property type="match status" value="1"/>
</dbReference>
<dbReference type="eggNOG" id="COG3858">
    <property type="taxonomic scope" value="Bacteria"/>
</dbReference>
<keyword evidence="8" id="KW-1185">Reference proteome</keyword>
<feature type="transmembrane region" description="Helical" evidence="4">
    <location>
        <begin position="1099"/>
        <end position="1119"/>
    </location>
</feature>
<evidence type="ECO:0000259" key="6">
    <source>
        <dbReference type="PROSITE" id="PS51910"/>
    </source>
</evidence>
<sequence precursor="true">MNTPQIFSDPTGRRKLLIGLLATVLLFLLVVIASAFFFSLRNRTGGRANLAILDTTAPVAPKPGTSPIIYSTRRAPVSNQLLESYRQDSLAAIEKAEKQQTAKKAGAKAASTLEVTPPIGQPELPKIVVGFYAPWQETGLNSLRNNADRITHVIPDWVHLSADGAALDLTDWQVPESSRSVEVKQIAQQHALQIWPSLNNYSDPNFDPARAHKLLQSPANQQKVAAALRDWLVQQGYQGLNLDFENLQEADYLKLGDFVKLLGDTLHAAKLGLSMDLEAERLKSKAMPVYVKANDFIVLMAYDEHDSSAAPGPIASVGWTSKLLLDAIKVVPRNKLVLGIGAYGYDWTDGQKTAEDITYHNALLRARDYGPAGQAEQVVRLDSDSLNPRFEYADEKGVKHKVWFLDGVTAFNQWSLGRQANVRGAALWLLGSEDPTVWSVLDRHVLMKEANGAALENISFPYAVEFTGEGEILSVVAEPSPGSRKLTFDEKSGLCTDVQYQHFPSCYVIQRRGYQPKKLAITFDDGPSAEFTPPILQALREQQIPATFFVIGQNAATYPGLVQQIWQDGHEIGNHTFTHPNLAVVSTDREVLEINGTKRALQGILGRSTIWFRPPYQADAEPTSAEEVRPIVTAAHLGYAMVGELIDPQDWNLWQGELGYQTRRTPEDIAKSVIDQVGSLKANIILLHDAGGDRSATVKALSIFVPKLRTQGYQFVRVSDLAGATREQVMPSLTTSEKLITSIDRLMFALIFGILRFLSIAFVVAIALGIARVAFVTSLAIWVYFRSKPRGRPIENPPLVSIIIPAYNEQSVVGRTIRSVLANDYPHMEIIFVDDGSTDGTADAVEQEFAGHEKVRVVRQVNGGKASALNHGILVSKGEIIVGLDADTQFRKETITRLIRHFRDPRVGAVAGNVKVGNRINLITRWQALEYITSQNVDRLAYAQLNAVTVVPGAIGAWRRTALDEVGGYLTDTLAEDMDLTWRIRRKGWKIETEAGAVALTEAPATTQAFFKQRFRWSFGTLQCLWKHRRALFRYGWFGWVGLPTLWLFQILFQVIAPLVDLQVLYSLWSFGSSWFSEHYLGIVNQAATPPGALLQQTLLFYALFYAVELAGAAVAVAIDRDGWRLLPWLFLQRFFYRQLMYAVLWKAVLRAFLGERTGWGKLERRGTVTLEPTSSGGSTA</sequence>
<dbReference type="GO" id="GO:0005975">
    <property type="term" value="P:carbohydrate metabolic process"/>
    <property type="evidence" value="ECO:0007669"/>
    <property type="project" value="InterPro"/>
</dbReference>
<feature type="transmembrane region" description="Helical" evidence="4">
    <location>
        <begin position="16"/>
        <end position="40"/>
    </location>
</feature>
<keyword evidence="3 7" id="KW-0808">Transferase</keyword>
<dbReference type="InterPro" id="IPR001173">
    <property type="entry name" value="Glyco_trans_2-like"/>
</dbReference>
<accession>B4CVJ2</accession>
<dbReference type="PROSITE" id="PS51677">
    <property type="entry name" value="NODB"/>
    <property type="match status" value="1"/>
</dbReference>
<evidence type="ECO:0000313" key="7">
    <source>
        <dbReference type="EMBL" id="EDY21434.1"/>
    </source>
</evidence>
<dbReference type="CDD" id="cd06423">
    <property type="entry name" value="CESA_like"/>
    <property type="match status" value="1"/>
</dbReference>
<feature type="transmembrane region" description="Helical" evidence="4">
    <location>
        <begin position="757"/>
        <end position="785"/>
    </location>
</feature>
<dbReference type="GO" id="GO:0008061">
    <property type="term" value="F:chitin binding"/>
    <property type="evidence" value="ECO:0007669"/>
    <property type="project" value="InterPro"/>
</dbReference>
<dbReference type="Pfam" id="PF01522">
    <property type="entry name" value="Polysacc_deac_1"/>
    <property type="match status" value="1"/>
</dbReference>
<reference evidence="7 8" key="1">
    <citation type="journal article" date="2011" name="J. Bacteriol.">
        <title>Genome sequence of Chthoniobacter flavus Ellin428, an aerobic heterotrophic soil bacterium.</title>
        <authorList>
            <person name="Kant R."/>
            <person name="van Passel M.W."/>
            <person name="Palva A."/>
            <person name="Lucas S."/>
            <person name="Lapidus A."/>
            <person name="Glavina Del Rio T."/>
            <person name="Dalin E."/>
            <person name="Tice H."/>
            <person name="Bruce D."/>
            <person name="Goodwin L."/>
            <person name="Pitluck S."/>
            <person name="Larimer F.W."/>
            <person name="Land M.L."/>
            <person name="Hauser L."/>
            <person name="Sangwan P."/>
            <person name="de Vos W.M."/>
            <person name="Janssen P.H."/>
            <person name="Smidt H."/>
        </authorList>
    </citation>
    <scope>NUCLEOTIDE SEQUENCE [LARGE SCALE GENOMIC DNA]</scope>
    <source>
        <strain evidence="7 8">Ellin428</strain>
    </source>
</reference>
<evidence type="ECO:0000256" key="1">
    <source>
        <dbReference type="ARBA" id="ARBA00006739"/>
    </source>
</evidence>
<organism evidence="7 8">
    <name type="scientific">Chthoniobacter flavus Ellin428</name>
    <dbReference type="NCBI Taxonomy" id="497964"/>
    <lineage>
        <taxon>Bacteria</taxon>
        <taxon>Pseudomonadati</taxon>
        <taxon>Verrucomicrobiota</taxon>
        <taxon>Spartobacteria</taxon>
        <taxon>Chthoniobacterales</taxon>
        <taxon>Chthoniobacteraceae</taxon>
        <taxon>Chthoniobacter</taxon>
    </lineage>
</organism>
<evidence type="ECO:0000256" key="4">
    <source>
        <dbReference type="SAM" id="Phobius"/>
    </source>
</evidence>
<dbReference type="InterPro" id="IPR029070">
    <property type="entry name" value="Chitinase_insertion_sf"/>
</dbReference>
<dbReference type="PROSITE" id="PS51910">
    <property type="entry name" value="GH18_2"/>
    <property type="match status" value="1"/>
</dbReference>
<dbReference type="InParanoid" id="B4CVJ2"/>
<dbReference type="Gene3D" id="3.20.20.370">
    <property type="entry name" value="Glycoside hydrolase/deacetylase"/>
    <property type="match status" value="1"/>
</dbReference>
<dbReference type="InterPro" id="IPR011330">
    <property type="entry name" value="Glyco_hydro/deAcase_b/a-brl"/>
</dbReference>
<keyword evidence="4" id="KW-0472">Membrane</keyword>
<dbReference type="SMART" id="SM00636">
    <property type="entry name" value="Glyco_18"/>
    <property type="match status" value="1"/>
</dbReference>
<dbReference type="InterPro" id="IPR011583">
    <property type="entry name" value="Chitinase_II/V-like_cat"/>
</dbReference>
<dbReference type="RefSeq" id="WP_006978006.1">
    <property type="nucleotide sequence ID" value="NZ_ABVL01000002.1"/>
</dbReference>
<evidence type="ECO:0000256" key="2">
    <source>
        <dbReference type="ARBA" id="ARBA00022676"/>
    </source>
</evidence>
<dbReference type="SUPFAM" id="SSF88713">
    <property type="entry name" value="Glycoside hydrolase/deacetylase"/>
    <property type="match status" value="1"/>
</dbReference>
<dbReference type="eggNOG" id="COG0726">
    <property type="taxonomic scope" value="Bacteria"/>
</dbReference>
<dbReference type="Gene3D" id="3.20.20.80">
    <property type="entry name" value="Glycosidases"/>
    <property type="match status" value="1"/>
</dbReference>
<dbReference type="GO" id="GO:0016810">
    <property type="term" value="F:hydrolase activity, acting on carbon-nitrogen (but not peptide) bonds"/>
    <property type="evidence" value="ECO:0007669"/>
    <property type="project" value="InterPro"/>
</dbReference>
<feature type="domain" description="NodB homology" evidence="5">
    <location>
        <begin position="517"/>
        <end position="716"/>
    </location>
</feature>
<name>B4CVJ2_9BACT</name>
<feature type="domain" description="GH18" evidence="6">
    <location>
        <begin position="126"/>
        <end position="448"/>
    </location>
</feature>
<evidence type="ECO:0000313" key="8">
    <source>
        <dbReference type="Proteomes" id="UP000005824"/>
    </source>
</evidence>
<comment type="caution">
    <text evidence="7">The sequence shown here is derived from an EMBL/GenBank/DDBJ whole genome shotgun (WGS) entry which is preliminary data.</text>
</comment>
<dbReference type="STRING" id="497964.CfE428DRAFT_0679"/>
<dbReference type="Gene3D" id="3.90.550.10">
    <property type="entry name" value="Spore Coat Polysaccharide Biosynthesis Protein SpsA, Chain A"/>
    <property type="match status" value="1"/>
</dbReference>
<dbReference type="Gene3D" id="3.10.50.10">
    <property type="match status" value="1"/>
</dbReference>
<dbReference type="CDD" id="cd10962">
    <property type="entry name" value="CE4_GT2-like"/>
    <property type="match status" value="1"/>
</dbReference>